<protein>
    <submittedName>
        <fullName evidence="4">Spore germination protein GerM</fullName>
    </submittedName>
</protein>
<feature type="signal peptide" evidence="2">
    <location>
        <begin position="1"/>
        <end position="25"/>
    </location>
</feature>
<dbReference type="SMART" id="SM00909">
    <property type="entry name" value="Germane"/>
    <property type="match status" value="2"/>
</dbReference>
<accession>A0A916YP00</accession>
<dbReference type="AlphaFoldDB" id="A0A916YP00"/>
<name>A0A916YP00_9BACL</name>
<dbReference type="Pfam" id="PF10646">
    <property type="entry name" value="Germane"/>
    <property type="match status" value="2"/>
</dbReference>
<dbReference type="RefSeq" id="WP_188989670.1">
    <property type="nucleotide sequence ID" value="NZ_BMHP01000001.1"/>
</dbReference>
<comment type="caution">
    <text evidence="4">The sequence shown here is derived from an EMBL/GenBank/DDBJ whole genome shotgun (WGS) entry which is preliminary data.</text>
</comment>
<reference evidence="4" key="2">
    <citation type="submission" date="2020-09" db="EMBL/GenBank/DDBJ databases">
        <authorList>
            <person name="Sun Q."/>
            <person name="Zhou Y."/>
        </authorList>
    </citation>
    <scope>NUCLEOTIDE SEQUENCE</scope>
    <source>
        <strain evidence="4">CGMCC 1.15178</strain>
    </source>
</reference>
<dbReference type="InterPro" id="IPR019606">
    <property type="entry name" value="GerMN"/>
</dbReference>
<feature type="region of interest" description="Disordered" evidence="1">
    <location>
        <begin position="330"/>
        <end position="352"/>
    </location>
</feature>
<gene>
    <name evidence="4" type="primary">gerM</name>
    <name evidence="4" type="ORF">GCM10010911_09910</name>
</gene>
<keyword evidence="5" id="KW-1185">Reference proteome</keyword>
<sequence length="352" mass="37898">MKHYRLVRRAALAGALALPILTSGCGLFTQEPSESIDPPQSSTQDVGGAIADVGQAANHAGETQMTVYLKDQNGMLAPVTVQIAMGEGEKAGKKALEMMVDGGAYNAELPEGFQAVIPKGTVIKDFNIVPDQKLAVVDFSKAFGEYNVTDERRIVESVTWTLTSMTDIQKVEIWMEGAKLGEMPVDGMPIDAPLTRSVGINLEAADGVNNYSQTTPVTLYFSALTPNNEMYYVPVTRLINRSDNRAKSAIEQLISGPSEGRELTAVMTPDVTVKNVTKKDNIVTVDLQDESFVPGQQEPAEMLQAIVLALTANTGAAKVQIKLNGQTDFTDTNNQSYSKPVSAPEHVNAFKS</sequence>
<dbReference type="EMBL" id="BMHP01000001">
    <property type="protein sequence ID" value="GGD54353.1"/>
    <property type="molecule type" value="Genomic_DNA"/>
</dbReference>
<evidence type="ECO:0000313" key="5">
    <source>
        <dbReference type="Proteomes" id="UP000612456"/>
    </source>
</evidence>
<evidence type="ECO:0000313" key="4">
    <source>
        <dbReference type="EMBL" id="GGD54353.1"/>
    </source>
</evidence>
<feature type="chain" id="PRO_5039146951" evidence="2">
    <location>
        <begin position="26"/>
        <end position="352"/>
    </location>
</feature>
<keyword evidence="2" id="KW-0732">Signal</keyword>
<feature type="compositionally biased region" description="Polar residues" evidence="1">
    <location>
        <begin position="330"/>
        <end position="339"/>
    </location>
</feature>
<proteinExistence type="predicted"/>
<organism evidence="4 5">
    <name type="scientific">Paenibacillus nasutitermitis</name>
    <dbReference type="NCBI Taxonomy" id="1652958"/>
    <lineage>
        <taxon>Bacteria</taxon>
        <taxon>Bacillati</taxon>
        <taxon>Bacillota</taxon>
        <taxon>Bacilli</taxon>
        <taxon>Bacillales</taxon>
        <taxon>Paenibacillaceae</taxon>
        <taxon>Paenibacillus</taxon>
    </lineage>
</organism>
<feature type="domain" description="GerMN" evidence="3">
    <location>
        <begin position="92"/>
        <end position="184"/>
    </location>
</feature>
<feature type="domain" description="GerMN" evidence="3">
    <location>
        <begin position="246"/>
        <end position="332"/>
    </location>
</feature>
<dbReference type="PROSITE" id="PS51257">
    <property type="entry name" value="PROKAR_LIPOPROTEIN"/>
    <property type="match status" value="1"/>
</dbReference>
<dbReference type="Proteomes" id="UP000612456">
    <property type="component" value="Unassembled WGS sequence"/>
</dbReference>
<evidence type="ECO:0000259" key="3">
    <source>
        <dbReference type="SMART" id="SM00909"/>
    </source>
</evidence>
<evidence type="ECO:0000256" key="2">
    <source>
        <dbReference type="SAM" id="SignalP"/>
    </source>
</evidence>
<evidence type="ECO:0000256" key="1">
    <source>
        <dbReference type="SAM" id="MobiDB-lite"/>
    </source>
</evidence>
<reference evidence="4" key="1">
    <citation type="journal article" date="2014" name="Int. J. Syst. Evol. Microbiol.">
        <title>Complete genome sequence of Corynebacterium casei LMG S-19264T (=DSM 44701T), isolated from a smear-ripened cheese.</title>
        <authorList>
            <consortium name="US DOE Joint Genome Institute (JGI-PGF)"/>
            <person name="Walter F."/>
            <person name="Albersmeier A."/>
            <person name="Kalinowski J."/>
            <person name="Ruckert C."/>
        </authorList>
    </citation>
    <scope>NUCLEOTIDE SEQUENCE</scope>
    <source>
        <strain evidence="4">CGMCC 1.15178</strain>
    </source>
</reference>